<accession>A0AAJ6BJI7</accession>
<proteinExistence type="predicted"/>
<dbReference type="Pfam" id="PF01047">
    <property type="entry name" value="MarR"/>
    <property type="match status" value="1"/>
</dbReference>
<name>A0AAJ6BJI7_9BACT</name>
<dbReference type="InterPro" id="IPR036390">
    <property type="entry name" value="WH_DNA-bd_sf"/>
</dbReference>
<dbReference type="Gene3D" id="1.10.10.10">
    <property type="entry name" value="Winged helix-like DNA-binding domain superfamily/Winged helix DNA-binding domain"/>
    <property type="match status" value="1"/>
</dbReference>
<protein>
    <submittedName>
        <fullName evidence="2">MarR family transcriptional regulator</fullName>
    </submittedName>
</protein>
<dbReference type="EMBL" id="CP119311">
    <property type="protein sequence ID" value="WEK37431.1"/>
    <property type="molecule type" value="Genomic_DNA"/>
</dbReference>
<organism evidence="2 3">
    <name type="scientific">Candidatus Pseudobacter hemicellulosilyticus</name>
    <dbReference type="NCBI Taxonomy" id="3121375"/>
    <lineage>
        <taxon>Bacteria</taxon>
        <taxon>Pseudomonadati</taxon>
        <taxon>Bacteroidota</taxon>
        <taxon>Chitinophagia</taxon>
        <taxon>Chitinophagales</taxon>
        <taxon>Chitinophagaceae</taxon>
        <taxon>Pseudobacter</taxon>
    </lineage>
</organism>
<dbReference type="GO" id="GO:0003700">
    <property type="term" value="F:DNA-binding transcription factor activity"/>
    <property type="evidence" value="ECO:0007669"/>
    <property type="project" value="InterPro"/>
</dbReference>
<dbReference type="InterPro" id="IPR000835">
    <property type="entry name" value="HTH_MarR-typ"/>
</dbReference>
<feature type="domain" description="HTH marR-type" evidence="1">
    <location>
        <begin position="29"/>
        <end position="126"/>
    </location>
</feature>
<sequence length="142" mass="16052">MKAAESKYNACMYFASGALARQLEKLAIEHWKQVDLPPSHAYLLMLALEEPGIQPTSISRHLRLTPSTITRLIEKLEEKMLVMRITEGKVTKVYPTPGAEELYPALLRCNEQFAARYCHLLGLDESGKLAQSMMRMADKLSN</sequence>
<dbReference type="AlphaFoldDB" id="A0AAJ6BJI7"/>
<reference evidence="2" key="1">
    <citation type="submission" date="2023-03" db="EMBL/GenBank/DDBJ databases">
        <title>Andean soil-derived lignocellulolytic bacterial consortium as a source of novel taxa and putative plastic-active enzymes.</title>
        <authorList>
            <person name="Diaz-Garcia L."/>
            <person name="Chuvochina M."/>
            <person name="Feuerriegel G."/>
            <person name="Bunk B."/>
            <person name="Sproer C."/>
            <person name="Streit W.R."/>
            <person name="Rodriguez L.M."/>
            <person name="Overmann J."/>
            <person name="Jimenez D.J."/>
        </authorList>
    </citation>
    <scope>NUCLEOTIDE SEQUENCE</scope>
    <source>
        <strain evidence="2">MAG 7</strain>
    </source>
</reference>
<dbReference type="SMART" id="SM00347">
    <property type="entry name" value="HTH_MARR"/>
    <property type="match status" value="1"/>
</dbReference>
<dbReference type="SUPFAM" id="SSF46785">
    <property type="entry name" value="Winged helix' DNA-binding domain"/>
    <property type="match status" value="1"/>
</dbReference>
<dbReference type="Proteomes" id="UP001220610">
    <property type="component" value="Chromosome"/>
</dbReference>
<evidence type="ECO:0000313" key="2">
    <source>
        <dbReference type="EMBL" id="WEK37431.1"/>
    </source>
</evidence>
<evidence type="ECO:0000259" key="1">
    <source>
        <dbReference type="SMART" id="SM00347"/>
    </source>
</evidence>
<dbReference type="InterPro" id="IPR036388">
    <property type="entry name" value="WH-like_DNA-bd_sf"/>
</dbReference>
<evidence type="ECO:0000313" key="3">
    <source>
        <dbReference type="Proteomes" id="UP001220610"/>
    </source>
</evidence>
<gene>
    <name evidence="2" type="ORF">P0Y53_07950</name>
</gene>